<accession>A0A319F940</accession>
<feature type="region of interest" description="Disordered" evidence="1">
    <location>
        <begin position="176"/>
        <end position="212"/>
    </location>
</feature>
<dbReference type="EMBL" id="KZ826398">
    <property type="protein sequence ID" value="PYI02273.1"/>
    <property type="molecule type" value="Genomic_DNA"/>
</dbReference>
<feature type="region of interest" description="Disordered" evidence="1">
    <location>
        <begin position="86"/>
        <end position="159"/>
    </location>
</feature>
<sequence>MQTLLLLSTISLAAATTNKGLGYLQCATSIARTYHNTECTSPSALDCFCNAPFNPDTLDQDTLDSCASEGVAPTSIPQYICSDTTVPVPARKGSTPMMRVASPNGASSNESVSSGSNPDSNSSSDSDSNDKDKDKDKESATKKSNLRTAPDANIMDMDADEMRDMDMDMVMKRAYAPSPDTDTTTEDGTEEDTDTNAPSTTTTPPEHHGVHMTDASNANVVYKLYTETRTDCACDLPGYTGSSPSSTGAVGGVGVEGVNSPATQTGVSAATATRTVTGGATGGGTTTGSTGVVVVGVDGVMATSTAITSPSTSSAAKSGDMVGTDTDGEEEEASSAGVLGTPSPTSNAAVTGTPVGGLNGTGAGKEGGSGDHGDGEFYPTDNEDDDDGVMFTGGAGAGVVGRGEMVGVMVVAGLVGGWIIA</sequence>
<feature type="signal peptide" evidence="2">
    <location>
        <begin position="1"/>
        <end position="15"/>
    </location>
</feature>
<feature type="region of interest" description="Disordered" evidence="1">
    <location>
        <begin position="307"/>
        <end position="387"/>
    </location>
</feature>
<proteinExistence type="predicted"/>
<keyword evidence="2" id="KW-0732">Signal</keyword>
<feature type="compositionally biased region" description="Low complexity" evidence="1">
    <location>
        <begin position="102"/>
        <end position="126"/>
    </location>
</feature>
<evidence type="ECO:0000256" key="2">
    <source>
        <dbReference type="SAM" id="SignalP"/>
    </source>
</evidence>
<keyword evidence="4" id="KW-1185">Reference proteome</keyword>
<feature type="chain" id="PRO_5016401469" description="Extracellular membrane protein CFEM domain-containing protein" evidence="2">
    <location>
        <begin position="16"/>
        <end position="421"/>
    </location>
</feature>
<protein>
    <recommendedName>
        <fullName evidence="5">Extracellular membrane protein CFEM domain-containing protein</fullName>
    </recommendedName>
</protein>
<evidence type="ECO:0008006" key="5">
    <source>
        <dbReference type="Google" id="ProtNLM"/>
    </source>
</evidence>
<reference evidence="3 4" key="1">
    <citation type="submission" date="2018-02" db="EMBL/GenBank/DDBJ databases">
        <title>The genomes of Aspergillus section Nigri reveals drivers in fungal speciation.</title>
        <authorList>
            <consortium name="DOE Joint Genome Institute"/>
            <person name="Vesth T.C."/>
            <person name="Nybo J."/>
            <person name="Theobald S."/>
            <person name="Brandl J."/>
            <person name="Frisvad J.C."/>
            <person name="Nielsen K.F."/>
            <person name="Lyhne E.K."/>
            <person name="Kogle M.E."/>
            <person name="Kuo A."/>
            <person name="Riley R."/>
            <person name="Clum A."/>
            <person name="Nolan M."/>
            <person name="Lipzen A."/>
            <person name="Salamov A."/>
            <person name="Henrissat B."/>
            <person name="Wiebenga A."/>
            <person name="De vries R.P."/>
            <person name="Grigoriev I.V."/>
            <person name="Mortensen U.H."/>
            <person name="Andersen M.R."/>
            <person name="Baker S.E."/>
        </authorList>
    </citation>
    <scope>NUCLEOTIDE SEQUENCE [LARGE SCALE GENOMIC DNA]</scope>
    <source>
        <strain evidence="3 4">CBS 121057</strain>
    </source>
</reference>
<name>A0A319F940_ASPSB</name>
<evidence type="ECO:0000256" key="1">
    <source>
        <dbReference type="SAM" id="MobiDB-lite"/>
    </source>
</evidence>
<dbReference type="AlphaFoldDB" id="A0A319F940"/>
<dbReference type="VEuPathDB" id="FungiDB:BO78DRAFT_390437"/>
<feature type="compositionally biased region" description="Acidic residues" evidence="1">
    <location>
        <begin position="183"/>
        <end position="194"/>
    </location>
</feature>
<feature type="compositionally biased region" description="Basic and acidic residues" evidence="1">
    <location>
        <begin position="128"/>
        <end position="141"/>
    </location>
</feature>
<dbReference type="OrthoDB" id="4506991at2759"/>
<gene>
    <name evidence="3" type="ORF">BO78DRAFT_390437</name>
</gene>
<evidence type="ECO:0000313" key="3">
    <source>
        <dbReference type="EMBL" id="PYI02273.1"/>
    </source>
</evidence>
<feature type="compositionally biased region" description="Gly residues" evidence="1">
    <location>
        <begin position="354"/>
        <end position="367"/>
    </location>
</feature>
<dbReference type="Proteomes" id="UP000248423">
    <property type="component" value="Unassembled WGS sequence"/>
</dbReference>
<feature type="compositionally biased region" description="Low complexity" evidence="1">
    <location>
        <begin position="195"/>
        <end position="204"/>
    </location>
</feature>
<feature type="compositionally biased region" description="Low complexity" evidence="1">
    <location>
        <begin position="307"/>
        <end position="318"/>
    </location>
</feature>
<evidence type="ECO:0000313" key="4">
    <source>
        <dbReference type="Proteomes" id="UP000248423"/>
    </source>
</evidence>
<organism evidence="3 4">
    <name type="scientific">Aspergillus sclerotiicarbonarius (strain CBS 121057 / IBT 28362)</name>
    <dbReference type="NCBI Taxonomy" id="1448318"/>
    <lineage>
        <taxon>Eukaryota</taxon>
        <taxon>Fungi</taxon>
        <taxon>Dikarya</taxon>
        <taxon>Ascomycota</taxon>
        <taxon>Pezizomycotina</taxon>
        <taxon>Eurotiomycetes</taxon>
        <taxon>Eurotiomycetidae</taxon>
        <taxon>Eurotiales</taxon>
        <taxon>Aspergillaceae</taxon>
        <taxon>Aspergillus</taxon>
        <taxon>Aspergillus subgen. Circumdati</taxon>
    </lineage>
</organism>